<feature type="compositionally biased region" description="Acidic residues" evidence="1">
    <location>
        <begin position="115"/>
        <end position="139"/>
    </location>
</feature>
<dbReference type="OrthoDB" id="3253399at2759"/>
<feature type="compositionally biased region" description="Basic and acidic residues" evidence="1">
    <location>
        <begin position="241"/>
        <end position="257"/>
    </location>
</feature>
<dbReference type="EMBL" id="LUEZ02000017">
    <property type="protein sequence ID" value="RDB27407.1"/>
    <property type="molecule type" value="Genomic_DNA"/>
</dbReference>
<reference evidence="2" key="1">
    <citation type="submission" date="2018-04" db="EMBL/GenBank/DDBJ databases">
        <title>Whole genome sequencing of Hypsizygus marmoreus.</title>
        <authorList>
            <person name="Choi I.-G."/>
            <person name="Min B."/>
            <person name="Kim J.-G."/>
            <person name="Kim S."/>
            <person name="Oh Y.-L."/>
            <person name="Kong W.-S."/>
            <person name="Park H."/>
            <person name="Jeong J."/>
            <person name="Song E.-S."/>
        </authorList>
    </citation>
    <scope>NUCLEOTIDE SEQUENCE [LARGE SCALE GENOMIC DNA]</scope>
    <source>
        <strain evidence="2">51987-8</strain>
    </source>
</reference>
<dbReference type="STRING" id="39966.A0A369K3R7"/>
<accession>A0A369K3R7</accession>
<feature type="compositionally biased region" description="Low complexity" evidence="1">
    <location>
        <begin position="1"/>
        <end position="11"/>
    </location>
</feature>
<feature type="compositionally biased region" description="Polar residues" evidence="1">
    <location>
        <begin position="206"/>
        <end position="217"/>
    </location>
</feature>
<feature type="compositionally biased region" description="Acidic residues" evidence="1">
    <location>
        <begin position="87"/>
        <end position="105"/>
    </location>
</feature>
<feature type="compositionally biased region" description="Basic and acidic residues" evidence="1">
    <location>
        <begin position="50"/>
        <end position="78"/>
    </location>
</feature>
<evidence type="ECO:0000256" key="1">
    <source>
        <dbReference type="SAM" id="MobiDB-lite"/>
    </source>
</evidence>
<dbReference type="Proteomes" id="UP000076154">
    <property type="component" value="Unassembled WGS sequence"/>
</dbReference>
<evidence type="ECO:0000313" key="3">
    <source>
        <dbReference type="Proteomes" id="UP000076154"/>
    </source>
</evidence>
<proteinExistence type="predicted"/>
<name>A0A369K3R7_HYPMA</name>
<evidence type="ECO:0000313" key="2">
    <source>
        <dbReference type="EMBL" id="RDB27407.1"/>
    </source>
</evidence>
<sequence length="266" mass="29745">MAPSHSDSGSSDSEDAPETLSLAQSKQHVKKQEDVLQQVQAAEKLKRKARNQERDRRLKEQAENSKRSRGDRDADLQARMKRAMQEAEAEMGEDGSEDDDEDEDEFRGIDGSSGAEEDKDESEEDESGSEDESDEDEEMAVPLRSKPNPNHLPDYLFEAAFSSQSTRSSLKRKAKDDVPTRKARRRTRSNASPKDVLMGSRAIRTLPQTQVPSGASTLPSAKVKKFLDRTLALKGGKSRTRGWERRPANIGVMRRDGPASSFVRKR</sequence>
<comment type="caution">
    <text evidence="2">The sequence shown here is derived from an EMBL/GenBank/DDBJ whole genome shotgun (WGS) entry which is preliminary data.</text>
</comment>
<feature type="region of interest" description="Disordered" evidence="1">
    <location>
        <begin position="1"/>
        <end position="217"/>
    </location>
</feature>
<organism evidence="2 3">
    <name type="scientific">Hypsizygus marmoreus</name>
    <name type="common">White beech mushroom</name>
    <name type="synonym">Agaricus marmoreus</name>
    <dbReference type="NCBI Taxonomy" id="39966"/>
    <lineage>
        <taxon>Eukaryota</taxon>
        <taxon>Fungi</taxon>
        <taxon>Dikarya</taxon>
        <taxon>Basidiomycota</taxon>
        <taxon>Agaricomycotina</taxon>
        <taxon>Agaricomycetes</taxon>
        <taxon>Agaricomycetidae</taxon>
        <taxon>Agaricales</taxon>
        <taxon>Tricholomatineae</taxon>
        <taxon>Lyophyllaceae</taxon>
        <taxon>Hypsizygus</taxon>
    </lineage>
</organism>
<feature type="region of interest" description="Disordered" evidence="1">
    <location>
        <begin position="234"/>
        <end position="266"/>
    </location>
</feature>
<protein>
    <submittedName>
        <fullName evidence="2">Uncharacterized protein</fullName>
    </submittedName>
</protein>
<dbReference type="AlphaFoldDB" id="A0A369K3R7"/>
<dbReference type="InParanoid" id="A0A369K3R7"/>
<gene>
    <name evidence="2" type="ORF">Hypma_004361</name>
</gene>
<keyword evidence="3" id="KW-1185">Reference proteome</keyword>